<evidence type="ECO:0000259" key="2">
    <source>
        <dbReference type="Pfam" id="PF09537"/>
    </source>
</evidence>
<evidence type="ECO:0000313" key="4">
    <source>
        <dbReference type="Proteomes" id="UP000031838"/>
    </source>
</evidence>
<dbReference type="InterPro" id="IPR011971">
    <property type="entry name" value="CHP02284"/>
</dbReference>
<feature type="compositionally biased region" description="Low complexity" evidence="1">
    <location>
        <begin position="91"/>
        <end position="113"/>
    </location>
</feature>
<dbReference type="NCBIfam" id="TIGR02284">
    <property type="entry name" value="PA2169 family four-helix-bundle protein"/>
    <property type="match status" value="1"/>
</dbReference>
<dbReference type="Pfam" id="PF09537">
    <property type="entry name" value="DUF2383"/>
    <property type="match status" value="1"/>
</dbReference>
<gene>
    <name evidence="3" type="ORF">BGL_2c24790</name>
</gene>
<dbReference type="InterPro" id="IPR012347">
    <property type="entry name" value="Ferritin-like"/>
</dbReference>
<dbReference type="KEGG" id="bgp:BGL_2c24790"/>
<protein>
    <recommendedName>
        <fullName evidence="2">DUF2383 domain-containing protein</fullName>
    </recommendedName>
</protein>
<dbReference type="Gene3D" id="1.20.1260.10">
    <property type="match status" value="1"/>
</dbReference>
<evidence type="ECO:0000256" key="1">
    <source>
        <dbReference type="SAM" id="MobiDB-lite"/>
    </source>
</evidence>
<name>A0A0B6SB71_BURPL</name>
<evidence type="ECO:0000313" key="3">
    <source>
        <dbReference type="EMBL" id="AJK50535.1"/>
    </source>
</evidence>
<reference evidence="4" key="1">
    <citation type="submission" date="2011-03" db="EMBL/GenBank/DDBJ databases">
        <authorList>
            <person name="Voget S."/>
            <person name="Streit W.R."/>
            <person name="Jaeger K.E."/>
            <person name="Daniel R."/>
        </authorList>
    </citation>
    <scope>NUCLEOTIDE SEQUENCE [LARGE SCALE GENOMIC DNA]</scope>
    <source>
        <strain evidence="4">PG1</strain>
    </source>
</reference>
<dbReference type="EMBL" id="CP002581">
    <property type="protein sequence ID" value="AJK50535.1"/>
    <property type="molecule type" value="Genomic_DNA"/>
</dbReference>
<accession>A0A0B6SB71</accession>
<feature type="region of interest" description="Disordered" evidence="1">
    <location>
        <begin position="91"/>
        <end position="132"/>
    </location>
</feature>
<keyword evidence="4" id="KW-1185">Reference proteome</keyword>
<organism evidence="3 4">
    <name type="scientific">Burkholderia plantarii</name>
    <dbReference type="NCBI Taxonomy" id="41899"/>
    <lineage>
        <taxon>Bacteria</taxon>
        <taxon>Pseudomonadati</taxon>
        <taxon>Pseudomonadota</taxon>
        <taxon>Betaproteobacteria</taxon>
        <taxon>Burkholderiales</taxon>
        <taxon>Burkholderiaceae</taxon>
        <taxon>Burkholderia</taxon>
    </lineage>
</organism>
<dbReference type="AlphaFoldDB" id="A0A0B6SB71"/>
<dbReference type="Proteomes" id="UP000031838">
    <property type="component" value="Chromosome 2"/>
</dbReference>
<dbReference type="HOGENOM" id="CLU_902169_0_0_4"/>
<proteinExistence type="predicted"/>
<reference evidence="3 4" key="2">
    <citation type="journal article" date="2016" name="Appl. Microbiol. Biotechnol.">
        <title>Mutations improving production and secretion of extracellular lipase by Burkholderia glumae PG1.</title>
        <authorList>
            <person name="Knapp A."/>
            <person name="Voget S."/>
            <person name="Gao R."/>
            <person name="Zaburannyi N."/>
            <person name="Krysciak D."/>
            <person name="Breuer M."/>
            <person name="Hauer B."/>
            <person name="Streit W.R."/>
            <person name="Muller R."/>
            <person name="Daniel R."/>
            <person name="Jaeger K.E."/>
        </authorList>
    </citation>
    <scope>NUCLEOTIDE SEQUENCE [LARGE SCALE GENOMIC DNA]</scope>
    <source>
        <strain evidence="3 4">PG1</strain>
    </source>
</reference>
<dbReference type="InterPro" id="IPR019052">
    <property type="entry name" value="DUF2383"/>
</dbReference>
<sequence length="308" mass="32832">MAGGPTAYRYDESARSAPGLRAWASRAGLASVPELRHAAAAPIRVRLSPSRAGRPPEHEKIGSTFVFAAIAGAGRGPPMPATRQAPLPGVSGAGVAPAARPPARSGVAAAPRPHGFSSTPRRATRADARGATGRAMGTAFARKACRMSAPFLPSMRRYAMSTHVVSVLNDLVETSKDGQLGFEKAAQDAHDPQLKTLFQTRAADCARSVGELQALVQQLGGDPKTGGSATGALHRGWVNLKSAVTDRSDHDILSECERGEDAAKKRYHDALEKDELPVEVRALVERQYQGVLQNHDRIRDLRDQFANR</sequence>
<feature type="domain" description="DUF2383" evidence="2">
    <location>
        <begin position="164"/>
        <end position="273"/>
    </location>
</feature>